<reference evidence="6 7" key="1">
    <citation type="submission" date="2018-10" db="EMBL/GenBank/DDBJ databases">
        <title>Genomic Encyclopedia of Archaeal and Bacterial Type Strains, Phase II (KMG-II): from individual species to whole genera.</title>
        <authorList>
            <person name="Goeker M."/>
        </authorList>
    </citation>
    <scope>NUCLEOTIDE SEQUENCE [LARGE SCALE GENOMIC DNA]</scope>
    <source>
        <strain evidence="6 7">DSM 25230</strain>
    </source>
</reference>
<dbReference type="SUPFAM" id="SSF48371">
    <property type="entry name" value="ARM repeat"/>
    <property type="match status" value="1"/>
</dbReference>
<dbReference type="Gene3D" id="1.10.760.10">
    <property type="entry name" value="Cytochrome c-like domain"/>
    <property type="match status" value="1"/>
</dbReference>
<dbReference type="Proteomes" id="UP000269412">
    <property type="component" value="Unassembled WGS sequence"/>
</dbReference>
<dbReference type="PANTHER" id="PTHR33546">
    <property type="entry name" value="LARGE, MULTIFUNCTIONAL SECRETED PROTEIN-RELATED"/>
    <property type="match status" value="1"/>
</dbReference>
<evidence type="ECO:0000259" key="5">
    <source>
        <dbReference type="PROSITE" id="PS51007"/>
    </source>
</evidence>
<dbReference type="Pfam" id="PF23500">
    <property type="entry name" value="DUF7133"/>
    <property type="match status" value="1"/>
</dbReference>
<evidence type="ECO:0000256" key="3">
    <source>
        <dbReference type="ARBA" id="ARBA00023004"/>
    </source>
</evidence>
<dbReference type="RefSeq" id="WP_121063581.1">
    <property type="nucleotide sequence ID" value="NZ_RBIQ01000007.1"/>
</dbReference>
<feature type="domain" description="Cytochrome c" evidence="5">
    <location>
        <begin position="618"/>
        <end position="705"/>
    </location>
</feature>
<evidence type="ECO:0000313" key="6">
    <source>
        <dbReference type="EMBL" id="RKR14399.1"/>
    </source>
</evidence>
<accession>A0A495ECP7</accession>
<dbReference type="InterPro" id="IPR009056">
    <property type="entry name" value="Cyt_c-like_dom"/>
</dbReference>
<dbReference type="Gene3D" id="1.25.10.10">
    <property type="entry name" value="Leucine-rich Repeat Variant"/>
    <property type="match status" value="1"/>
</dbReference>
<comment type="caution">
    <text evidence="6">The sequence shown here is derived from an EMBL/GenBank/DDBJ whole genome shotgun (WGS) entry which is preliminary data.</text>
</comment>
<dbReference type="Pfam" id="PF00034">
    <property type="entry name" value="Cytochrom_C"/>
    <property type="match status" value="1"/>
</dbReference>
<evidence type="ECO:0000313" key="7">
    <source>
        <dbReference type="Proteomes" id="UP000269412"/>
    </source>
</evidence>
<dbReference type="InterPro" id="IPR011041">
    <property type="entry name" value="Quinoprot_gluc/sorb_DH_b-prop"/>
</dbReference>
<evidence type="ECO:0000256" key="4">
    <source>
        <dbReference type="PROSITE-ProRule" id="PRU00433"/>
    </source>
</evidence>
<dbReference type="SUPFAM" id="SSF46626">
    <property type="entry name" value="Cytochrome c"/>
    <property type="match status" value="1"/>
</dbReference>
<dbReference type="InterPro" id="IPR036909">
    <property type="entry name" value="Cyt_c-like_dom_sf"/>
</dbReference>
<dbReference type="EMBL" id="RBIQ01000007">
    <property type="protein sequence ID" value="RKR14399.1"/>
    <property type="molecule type" value="Genomic_DNA"/>
</dbReference>
<keyword evidence="3 4" id="KW-0408">Iron</keyword>
<proteinExistence type="predicted"/>
<dbReference type="PANTHER" id="PTHR33546:SF1">
    <property type="entry name" value="LARGE, MULTIFUNCTIONAL SECRETED PROTEIN"/>
    <property type="match status" value="1"/>
</dbReference>
<dbReference type="GO" id="GO:0009055">
    <property type="term" value="F:electron transfer activity"/>
    <property type="evidence" value="ECO:0007669"/>
    <property type="project" value="InterPro"/>
</dbReference>
<dbReference type="InterPro" id="IPR016024">
    <property type="entry name" value="ARM-type_fold"/>
</dbReference>
<evidence type="ECO:0000256" key="1">
    <source>
        <dbReference type="ARBA" id="ARBA00022617"/>
    </source>
</evidence>
<keyword evidence="7" id="KW-1185">Reference proteome</keyword>
<dbReference type="InterPro" id="IPR055557">
    <property type="entry name" value="DUF7133"/>
</dbReference>
<keyword evidence="1 4" id="KW-0349">Heme</keyword>
<dbReference type="PROSITE" id="PS51007">
    <property type="entry name" value="CYTC"/>
    <property type="match status" value="1"/>
</dbReference>
<dbReference type="AlphaFoldDB" id="A0A495ECP7"/>
<dbReference type="InterPro" id="IPR011989">
    <property type="entry name" value="ARM-like"/>
</dbReference>
<organism evidence="6 7">
    <name type="scientific">Maribacter vaceletii</name>
    <dbReference type="NCBI Taxonomy" id="1206816"/>
    <lineage>
        <taxon>Bacteria</taxon>
        <taxon>Pseudomonadati</taxon>
        <taxon>Bacteroidota</taxon>
        <taxon>Flavobacteriia</taxon>
        <taxon>Flavobacteriales</taxon>
        <taxon>Flavobacteriaceae</taxon>
        <taxon>Maribacter</taxon>
    </lineage>
</organism>
<keyword evidence="2 4" id="KW-0479">Metal-binding</keyword>
<name>A0A495ECP7_9FLAO</name>
<sequence>MLHKPTIFIVLISLLTLCSSCNEDKIYTDLIYKKPKIVKDPSVQFLSPEESMKRMHLPEGYHVELVASEPMINEPVATAWDANGKLYVAEMLTYMQDIDGTNQQEPWSRISVLEDIDGDGKMDKSTVFIDSLILPRIILPLDDRVIVGETYNRNIWSYRDTDGDLKADEKILLLENKKRDNSNLEHQSASMIWSIDNWLYLSKNSLRYRFTHGKIEIDTLADAPNGQWGLTQDENGQLFYSSAGGETPALGYQQHPVYGNLEVENNWEEGFEKVWPVIGTPDVQGGLKRLREDGTLNHFTASCGQSIFLGDKLPAYGDLFIPEPVGRLIRRATVQNINGKNVLKNTYKETEFLASTDSNFRPVHTNTGPDGCLYVVDMYRGIIQEGNWVRKGSFLRPVVEQKKLDKNIGKGRIYRIVHDEIEPAKTEKLLQKSPEELIAYLGHPNGWYRINAQKLIILKNDKSIISKLKEIATDNESFFNSKDSNSYALERLHALWTLDGLDAITQDLVIKKLKDKDSRIRRAALRISEAFLKKGNSEIEEALFSMKNDADKNVVIQLLLSLRLSPSKKAKEAIKEIMSIHQTNEVITIVGTEGIKEVPKEIELIKKKHILENSKVRNNIVNGYTYFKNTCVACHGPNGEGKEGLAPSLIGSPRVTGHRDITTKILLNGLTGPLDGKEYAGVMVGMKHQDDEWIAGVLTYIRKHLNNATPVGAWQVTNVRNKIKDREEYWTLEELYKK</sequence>
<gene>
    <name evidence="6" type="ORF">CLV91_0474</name>
</gene>
<dbReference type="SUPFAM" id="SSF50952">
    <property type="entry name" value="Soluble quinoprotein glucose dehydrogenase"/>
    <property type="match status" value="1"/>
</dbReference>
<protein>
    <submittedName>
        <fullName evidence="6">Putative membrane-bound dehydrogenase-like protein</fullName>
    </submittedName>
</protein>
<dbReference type="OrthoDB" id="9808161at2"/>
<dbReference type="GO" id="GO:0020037">
    <property type="term" value="F:heme binding"/>
    <property type="evidence" value="ECO:0007669"/>
    <property type="project" value="InterPro"/>
</dbReference>
<evidence type="ECO:0000256" key="2">
    <source>
        <dbReference type="ARBA" id="ARBA00022723"/>
    </source>
</evidence>
<dbReference type="GO" id="GO:0046872">
    <property type="term" value="F:metal ion binding"/>
    <property type="evidence" value="ECO:0007669"/>
    <property type="project" value="UniProtKB-KW"/>
</dbReference>